<name>A0A1B8G9G6_9PEZI</name>
<keyword evidence="3" id="KW-1185">Reference proteome</keyword>
<reference evidence="2 3" key="1">
    <citation type="submission" date="2016-03" db="EMBL/GenBank/DDBJ databases">
        <title>Comparative genomics of Pseudogymnoascus destructans, the fungus causing white-nose syndrome of bats.</title>
        <authorList>
            <person name="Palmer J.M."/>
            <person name="Drees K.P."/>
            <person name="Foster J.T."/>
            <person name="Lindner D.L."/>
        </authorList>
    </citation>
    <scope>NUCLEOTIDE SEQUENCE [LARGE SCALE GENOMIC DNA]</scope>
    <source>
        <strain evidence="2 3">UAMH 10579</strain>
    </source>
</reference>
<evidence type="ECO:0000313" key="3">
    <source>
        <dbReference type="Proteomes" id="UP000091956"/>
    </source>
</evidence>
<reference evidence="3" key="2">
    <citation type="journal article" date="2018" name="Nat. Commun.">
        <title>Extreme sensitivity to ultraviolet light in the fungal pathogen causing white-nose syndrome of bats.</title>
        <authorList>
            <person name="Palmer J.M."/>
            <person name="Drees K.P."/>
            <person name="Foster J.T."/>
            <person name="Lindner D.L."/>
        </authorList>
    </citation>
    <scope>NUCLEOTIDE SEQUENCE [LARGE SCALE GENOMIC DNA]</scope>
    <source>
        <strain evidence="3">UAMH 10579</strain>
    </source>
</reference>
<accession>A0A1B8G9G6</accession>
<sequence>MSYPSIDPRAGIDGALISPPRNAERSCATPNSLNLSSPHPDSIRNYADAGEGIMDAADIVIRSGRSAIRHSTHGTINGHYVPSIITGSQPEAGVVLAPSPIIRSPILSPSSPVPIPNRESLPSPRDLLCLLTIGDRSIQGEFSGCRTSVTILLFPVSPWSYSG</sequence>
<evidence type="ECO:0000313" key="2">
    <source>
        <dbReference type="EMBL" id="OBT92451.1"/>
    </source>
</evidence>
<dbReference type="EMBL" id="KV460267">
    <property type="protein sequence ID" value="OBT92451.1"/>
    <property type="molecule type" value="Genomic_DNA"/>
</dbReference>
<dbReference type="RefSeq" id="XP_018126184.1">
    <property type="nucleotide sequence ID" value="XM_018279028.2"/>
</dbReference>
<evidence type="ECO:0000256" key="1">
    <source>
        <dbReference type="SAM" id="MobiDB-lite"/>
    </source>
</evidence>
<dbReference type="GeneID" id="28843001"/>
<organism evidence="2 3">
    <name type="scientific">Pseudogymnoascus verrucosus</name>
    <dbReference type="NCBI Taxonomy" id="342668"/>
    <lineage>
        <taxon>Eukaryota</taxon>
        <taxon>Fungi</taxon>
        <taxon>Dikarya</taxon>
        <taxon>Ascomycota</taxon>
        <taxon>Pezizomycotina</taxon>
        <taxon>Leotiomycetes</taxon>
        <taxon>Thelebolales</taxon>
        <taxon>Thelebolaceae</taxon>
        <taxon>Pseudogymnoascus</taxon>
    </lineage>
</organism>
<protein>
    <submittedName>
        <fullName evidence="2">Uncharacterized protein</fullName>
    </submittedName>
</protein>
<dbReference type="Proteomes" id="UP000091956">
    <property type="component" value="Unassembled WGS sequence"/>
</dbReference>
<feature type="compositionally biased region" description="Polar residues" evidence="1">
    <location>
        <begin position="28"/>
        <end position="39"/>
    </location>
</feature>
<gene>
    <name evidence="2" type="ORF">VE01_09615</name>
</gene>
<proteinExistence type="predicted"/>
<dbReference type="AlphaFoldDB" id="A0A1B8G9G6"/>
<feature type="region of interest" description="Disordered" evidence="1">
    <location>
        <begin position="1"/>
        <end position="42"/>
    </location>
</feature>